<gene>
    <name evidence="3" type="ORF">LVJ94_12105</name>
</gene>
<reference evidence="3" key="1">
    <citation type="submission" date="2021-12" db="EMBL/GenBank/DDBJ databases">
        <title>Discovery of the Pendulisporaceae a myxobacterial family with distinct sporulation behavior and unique specialized metabolism.</title>
        <authorList>
            <person name="Garcia R."/>
            <person name="Popoff A."/>
            <person name="Bader C.D."/>
            <person name="Loehr J."/>
            <person name="Walesch S."/>
            <person name="Walt C."/>
            <person name="Boldt J."/>
            <person name="Bunk B."/>
            <person name="Haeckl F.J.F.P.J."/>
            <person name="Gunesch A.P."/>
            <person name="Birkelbach J."/>
            <person name="Nuebel U."/>
            <person name="Pietschmann T."/>
            <person name="Bach T."/>
            <person name="Mueller R."/>
        </authorList>
    </citation>
    <scope>NUCLEOTIDE SEQUENCE</scope>
    <source>
        <strain evidence="3">MSr11367</strain>
    </source>
</reference>
<keyword evidence="4" id="KW-1185">Reference proteome</keyword>
<evidence type="ECO:0000313" key="3">
    <source>
        <dbReference type="EMBL" id="WXB07971.1"/>
    </source>
</evidence>
<feature type="region of interest" description="Disordered" evidence="1">
    <location>
        <begin position="1"/>
        <end position="22"/>
    </location>
</feature>
<feature type="transmembrane region" description="Helical" evidence="2">
    <location>
        <begin position="96"/>
        <end position="114"/>
    </location>
</feature>
<organism evidence="3 4">
    <name type="scientific">Pendulispora rubella</name>
    <dbReference type="NCBI Taxonomy" id="2741070"/>
    <lineage>
        <taxon>Bacteria</taxon>
        <taxon>Pseudomonadati</taxon>
        <taxon>Myxococcota</taxon>
        <taxon>Myxococcia</taxon>
        <taxon>Myxococcales</taxon>
        <taxon>Sorangiineae</taxon>
        <taxon>Pendulisporaceae</taxon>
        <taxon>Pendulispora</taxon>
    </lineage>
</organism>
<name>A0ABZ2LAL9_9BACT</name>
<dbReference type="Proteomes" id="UP001374803">
    <property type="component" value="Chromosome"/>
</dbReference>
<evidence type="ECO:0000256" key="1">
    <source>
        <dbReference type="SAM" id="MobiDB-lite"/>
    </source>
</evidence>
<dbReference type="EMBL" id="CP089983">
    <property type="protein sequence ID" value="WXB07971.1"/>
    <property type="molecule type" value="Genomic_DNA"/>
</dbReference>
<evidence type="ECO:0000313" key="4">
    <source>
        <dbReference type="Proteomes" id="UP001374803"/>
    </source>
</evidence>
<evidence type="ECO:0008006" key="5">
    <source>
        <dbReference type="Google" id="ProtNLM"/>
    </source>
</evidence>
<proteinExistence type="predicted"/>
<keyword evidence="2" id="KW-1133">Transmembrane helix</keyword>
<protein>
    <recommendedName>
        <fullName evidence="5">DUF1707 domain-containing protein</fullName>
    </recommendedName>
</protein>
<evidence type="ECO:0000256" key="2">
    <source>
        <dbReference type="SAM" id="Phobius"/>
    </source>
</evidence>
<keyword evidence="2" id="KW-0812">Transmembrane</keyword>
<dbReference type="RefSeq" id="WP_394837642.1">
    <property type="nucleotide sequence ID" value="NZ_CP089983.1"/>
</dbReference>
<accession>A0ABZ2LAL9</accession>
<feature type="region of interest" description="Disordered" evidence="1">
    <location>
        <begin position="120"/>
        <end position="140"/>
    </location>
</feature>
<keyword evidence="2" id="KW-0472">Membrane</keyword>
<sequence length="140" mass="14903">MDGPTNVSDVTKDPHQGNDLATPGALLEENSIVPSFARSFPRNGALDDLVRAFASGNYRKVHDQAPELASRATDPAVRDAARVLLERLQPDPLAKIILLAAVMLLAVMATWWITEARSHGGAGPHVRGGVSESTKALVES</sequence>